<evidence type="ECO:0000256" key="1">
    <source>
        <dbReference type="SAM" id="SignalP"/>
    </source>
</evidence>
<dbReference type="EMBL" id="JAOPLV010000016">
    <property type="protein sequence ID" value="MDM5142440.1"/>
    <property type="molecule type" value="Genomic_DNA"/>
</dbReference>
<evidence type="ECO:0000313" key="3">
    <source>
        <dbReference type="Proteomes" id="UP001168216"/>
    </source>
</evidence>
<dbReference type="InterPro" id="IPR047971">
    <property type="entry name" value="ExeM-like"/>
</dbReference>
<accession>A0AAW7I964</accession>
<dbReference type="Proteomes" id="UP001168216">
    <property type="component" value="Unassembled WGS sequence"/>
</dbReference>
<dbReference type="SUPFAM" id="SSF56219">
    <property type="entry name" value="DNase I-like"/>
    <property type="match status" value="1"/>
</dbReference>
<dbReference type="GO" id="GO:0004519">
    <property type="term" value="F:endonuclease activity"/>
    <property type="evidence" value="ECO:0007669"/>
    <property type="project" value="UniProtKB-KW"/>
</dbReference>
<sequence>MKGTRTLLSLAVGLALASPSLHAAGFSCPADSALTPIPVIQGSGDKSPLIPSDKFESPQSVMVKAVVSGLGDALNKGNDRIGFYLQDVQGDGNPQTSDGIFVYLNDKNFASKYPDIKPGAEVCLEAKVEEYYNHTQLKPVADSGTPRLRVLAQGTAPAAVPLRVLENETLARALERHEGMRVRLDADSALKISRNFSYDYAAKRNNLVLSHQAPLMKPTQLHDADSKAAKALAKANANNRVFLESDVKAADGKLPWLPSWEPEQGYLRIGDAPVNLDALVGYSYNEYRLIVPQDQVITAGDLLRTSDNDRQSAPARADGTDLRIGSFNVLNYFTSHSSVGGALNVLCKDQADADSAKGCNRGAKNLEDFQLQRTKIVNAITEMDADLLGLMEMENNGFDSHSAISDLVQSLNAQQKDTSKQYAFVALPKALLGNERFFGGDAIMVAMIYRPAKLAPQGNAGVITLPVQKYLDAKGVEKQASQRDSLVQSFTVEGSKEPLTLVVNHLKSKGSGCLENLDGKEPADLQGKCTEFRVSAAKVLGEVVNKLPGQVLLVGDFNSYAREDAIRVLTDYVPTEGQRKIVSASQTFLGAQVFEQTGSEVSKSYGLVDMNVKFNKEKAISYSYEAELGTLDYALANPALASKVVAVADWHINSFESNLFEYGRDFSGDMIKSGNPFSASDHDPIIVDLKLKEESNGGGGAMGALLLALLPLAWRRRRG</sequence>
<dbReference type="PANTHER" id="PTHR42834:SF1">
    <property type="entry name" value="ENDONUCLEASE_EXONUCLEASE_PHOSPHATASE FAMILY PROTEIN (AFU_ORTHOLOGUE AFUA_3G09210)"/>
    <property type="match status" value="1"/>
</dbReference>
<feature type="signal peptide" evidence="1">
    <location>
        <begin position="1"/>
        <end position="23"/>
    </location>
</feature>
<dbReference type="NCBIfam" id="TIGR03501">
    <property type="entry name" value="GlyGly_CTERM"/>
    <property type="match status" value="1"/>
</dbReference>
<dbReference type="RefSeq" id="WP_290023049.1">
    <property type="nucleotide sequence ID" value="NZ_JAOPLV010000016.1"/>
</dbReference>
<dbReference type="InterPro" id="IPR020008">
    <property type="entry name" value="GlyGly_CTERM"/>
</dbReference>
<comment type="caution">
    <text evidence="2">The sequence shown here is derived from an EMBL/GenBank/DDBJ whole genome shotgun (WGS) entry which is preliminary data.</text>
</comment>
<keyword evidence="2" id="KW-0255">Endonuclease</keyword>
<protein>
    <submittedName>
        <fullName evidence="2">ExeM/NucH family extracellular endonuclease</fullName>
    </submittedName>
</protein>
<organism evidence="2 3">
    <name type="scientific">Aeromonas bestiarum</name>
    <dbReference type="NCBI Taxonomy" id="105751"/>
    <lineage>
        <taxon>Bacteria</taxon>
        <taxon>Pseudomonadati</taxon>
        <taxon>Pseudomonadota</taxon>
        <taxon>Gammaproteobacteria</taxon>
        <taxon>Aeromonadales</taxon>
        <taxon>Aeromonadaceae</taxon>
        <taxon>Aeromonas</taxon>
    </lineage>
</organism>
<dbReference type="PROSITE" id="PS51257">
    <property type="entry name" value="PROKAR_LIPOPROTEIN"/>
    <property type="match status" value="1"/>
</dbReference>
<gene>
    <name evidence="2" type="ORF">OB959_22065</name>
</gene>
<proteinExistence type="predicted"/>
<dbReference type="AlphaFoldDB" id="A0AAW7I964"/>
<dbReference type="NCBIfam" id="NF033681">
    <property type="entry name" value="ExeM_NucH_DNase"/>
    <property type="match status" value="1"/>
</dbReference>
<feature type="chain" id="PRO_5044003822" evidence="1">
    <location>
        <begin position="24"/>
        <end position="719"/>
    </location>
</feature>
<keyword evidence="2" id="KW-0540">Nuclease</keyword>
<keyword evidence="1" id="KW-0732">Signal</keyword>
<keyword evidence="2" id="KW-0378">Hydrolase</keyword>
<evidence type="ECO:0000313" key="2">
    <source>
        <dbReference type="EMBL" id="MDM5142440.1"/>
    </source>
</evidence>
<dbReference type="Gene3D" id="3.60.10.10">
    <property type="entry name" value="Endonuclease/exonuclease/phosphatase"/>
    <property type="match status" value="1"/>
</dbReference>
<reference evidence="2" key="1">
    <citation type="submission" date="2023-08" db="EMBL/GenBank/DDBJ databases">
        <title>WGS of Aeromonas isolates.</title>
        <authorList>
            <person name="Lee H."/>
        </authorList>
    </citation>
    <scope>NUCLEOTIDE SEQUENCE</scope>
    <source>
        <strain evidence="2">SL22</strain>
    </source>
</reference>
<name>A0AAW7I964_9GAMM</name>
<dbReference type="PANTHER" id="PTHR42834">
    <property type="entry name" value="ENDONUCLEASE/EXONUCLEASE/PHOSPHATASE FAMILY PROTEIN (AFU_ORTHOLOGUE AFUA_3G09210)"/>
    <property type="match status" value="1"/>
</dbReference>
<dbReference type="InterPro" id="IPR036691">
    <property type="entry name" value="Endo/exonu/phosph_ase_sf"/>
</dbReference>
<dbReference type="CDD" id="cd04486">
    <property type="entry name" value="YhcR_OBF_like"/>
    <property type="match status" value="1"/>
</dbReference>